<accession>A0A4C1VVU3</accession>
<protein>
    <recommendedName>
        <fullName evidence="4">Protein lifeguard 1</fullName>
    </recommendedName>
</protein>
<evidence type="ECO:0000313" key="3">
    <source>
        <dbReference type="Proteomes" id="UP000299102"/>
    </source>
</evidence>
<gene>
    <name evidence="2" type="ORF">EVAR_34272_1</name>
</gene>
<comment type="caution">
    <text evidence="2">The sequence shown here is derived from an EMBL/GenBank/DDBJ whole genome shotgun (WGS) entry which is preliminary data.</text>
</comment>
<feature type="transmembrane region" description="Helical" evidence="1">
    <location>
        <begin position="147"/>
        <end position="173"/>
    </location>
</feature>
<feature type="transmembrane region" description="Helical" evidence="1">
    <location>
        <begin position="180"/>
        <end position="201"/>
    </location>
</feature>
<dbReference type="Proteomes" id="UP000299102">
    <property type="component" value="Unassembled WGS sequence"/>
</dbReference>
<keyword evidence="1" id="KW-0812">Transmembrane</keyword>
<feature type="transmembrane region" description="Helical" evidence="1">
    <location>
        <begin position="119"/>
        <end position="141"/>
    </location>
</feature>
<evidence type="ECO:0000256" key="1">
    <source>
        <dbReference type="SAM" id="Phobius"/>
    </source>
</evidence>
<dbReference type="OrthoDB" id="7933078at2759"/>
<feature type="transmembrane region" description="Helical" evidence="1">
    <location>
        <begin position="67"/>
        <end position="88"/>
    </location>
</feature>
<evidence type="ECO:0000313" key="2">
    <source>
        <dbReference type="EMBL" id="GBP43356.1"/>
    </source>
</evidence>
<name>A0A4C1VVU3_EUMVA</name>
<keyword evidence="1" id="KW-1133">Transmembrane helix</keyword>
<feature type="transmembrane region" description="Helical" evidence="1">
    <location>
        <begin position="94"/>
        <end position="112"/>
    </location>
</feature>
<sequence length="608" mass="68565">MFRTARGARMSCTFATPRIFEDNSLRYFSQVLCRLKVAHKAVKIPNFTRSPRLESSYARHMTMRRPAISVSFCNGIAYFMCCPLALRIPPVGCTVLFLAVVCYSIIASVISVRMRTVLVFYAFLATSVLVLICVILAFTKFDFTGWLLYLIAFSLVFIILVMCVCVATMVMGIYIKPLHIAILLIGTIINCLTIEILEFSIPELIDLMISLIYEIETKNYMRPTGHTPRTARNVDGGSLTVLPRRLHTVSQIDLITKLFVVRHAVKYTDDQNKSILKSDNIEETNSLIDLDEHKISLDNDAKSLIQLNKKGIDTTTLANQEANEITEEHADHVDVRSFPEISEYFCGRSNIESHAIREHGNSNKCNDKSESYVLNYSIENYVETHEDIISNEINNGNPNGETNYLAVSVIDFSTERNMGPGDIQPSIIRSRDAKSRILSTILSGAGFCPDVMRTPPISTIVVLMTIASYSILADYLTVKWNTKFFLYGYASNATMILMCLLLTSRSFDFTGWALYWAALTTVTAVLTLCMTVEFSLFDPDITMYKTFVLYACVLLNCVFLVITLQIILGGTVMQSRKDEYTMSAHMLYTATPGFIFLLFRLMRLVDLN</sequence>
<feature type="transmembrane region" description="Helical" evidence="1">
    <location>
        <begin position="580"/>
        <end position="599"/>
    </location>
</feature>
<organism evidence="2 3">
    <name type="scientific">Eumeta variegata</name>
    <name type="common">Bagworm moth</name>
    <name type="synonym">Eumeta japonica</name>
    <dbReference type="NCBI Taxonomy" id="151549"/>
    <lineage>
        <taxon>Eukaryota</taxon>
        <taxon>Metazoa</taxon>
        <taxon>Ecdysozoa</taxon>
        <taxon>Arthropoda</taxon>
        <taxon>Hexapoda</taxon>
        <taxon>Insecta</taxon>
        <taxon>Pterygota</taxon>
        <taxon>Neoptera</taxon>
        <taxon>Endopterygota</taxon>
        <taxon>Lepidoptera</taxon>
        <taxon>Glossata</taxon>
        <taxon>Ditrysia</taxon>
        <taxon>Tineoidea</taxon>
        <taxon>Psychidae</taxon>
        <taxon>Oiketicinae</taxon>
        <taxon>Eumeta</taxon>
    </lineage>
</organism>
<keyword evidence="1" id="KW-0472">Membrane</keyword>
<feature type="transmembrane region" description="Helical" evidence="1">
    <location>
        <begin position="457"/>
        <end position="477"/>
    </location>
</feature>
<keyword evidence="3" id="KW-1185">Reference proteome</keyword>
<dbReference type="EMBL" id="BGZK01000434">
    <property type="protein sequence ID" value="GBP43356.1"/>
    <property type="molecule type" value="Genomic_DNA"/>
</dbReference>
<feature type="transmembrane region" description="Helical" evidence="1">
    <location>
        <begin position="547"/>
        <end position="568"/>
    </location>
</feature>
<feature type="transmembrane region" description="Helical" evidence="1">
    <location>
        <begin position="513"/>
        <end position="535"/>
    </location>
</feature>
<feature type="transmembrane region" description="Helical" evidence="1">
    <location>
        <begin position="484"/>
        <end position="507"/>
    </location>
</feature>
<evidence type="ECO:0008006" key="4">
    <source>
        <dbReference type="Google" id="ProtNLM"/>
    </source>
</evidence>
<dbReference type="AlphaFoldDB" id="A0A4C1VVU3"/>
<proteinExistence type="predicted"/>
<reference evidence="2 3" key="1">
    <citation type="journal article" date="2019" name="Commun. Biol.">
        <title>The bagworm genome reveals a unique fibroin gene that provides high tensile strength.</title>
        <authorList>
            <person name="Kono N."/>
            <person name="Nakamura H."/>
            <person name="Ohtoshi R."/>
            <person name="Tomita M."/>
            <person name="Numata K."/>
            <person name="Arakawa K."/>
        </authorList>
    </citation>
    <scope>NUCLEOTIDE SEQUENCE [LARGE SCALE GENOMIC DNA]</scope>
</reference>